<keyword evidence="2" id="KW-0677">Repeat</keyword>
<feature type="repeat" description="PPR" evidence="3">
    <location>
        <begin position="341"/>
        <end position="375"/>
    </location>
</feature>
<accession>A0ABY9BTN9</accession>
<dbReference type="InterPro" id="IPR011990">
    <property type="entry name" value="TPR-like_helical_dom_sf"/>
</dbReference>
<dbReference type="EMBL" id="CP126651">
    <property type="protein sequence ID" value="WJZ86308.1"/>
    <property type="molecule type" value="Genomic_DNA"/>
</dbReference>
<sequence>MFWVTIYFLLNRLLLKFWAWAVPKKIIQLVWIGLAQACLRPCLLKPCKTLKSQNQRRRKRKRRKKTKKMGKIPPSFRTSTVPVTTLLKNPPAVLPKQSTVLETPQKPHHFPKKRPQPSGKTKKTRTPIEDPKSPVIFNSPNLLDAKKLFASITTTSTTPLDFRFHNALLQSYSSISTVNDSISFLRHMIKSQPSFSPERSTYHILLSQSCKSPNSDLSAVHQTLNLMVTHGFPPDRVTTDIAVRSLCSAGREEHAIELVKELSLKHSPPDSFTYNFIIRHLCKTRALSTVYNFIDELQNSFQLKPDLVTYTILIDNVCNGKNLREATRLLEVLGEAGFKPDCYVYNTIMKGYCILDKGSEAIGVYKKMKEEGVEPDLVTYNTLIFGLSKSGRVKEARKFLDIMAEMGHFPDAVTYTSLMNGLCREGNALGALALLEEMEAKGCSPNSCTYNTLLHGLCKLRMLERGIELYGVMKSGGMKLEKASYATFVRALCKEGRVAEAYEAFDYVVESKSFDDVTAYSTLENSLKWLRKAREQGLAS</sequence>
<dbReference type="PANTHER" id="PTHR47939:SF13">
    <property type="entry name" value="OS03G0201400 PROTEIN"/>
    <property type="match status" value="1"/>
</dbReference>
<evidence type="ECO:0000256" key="4">
    <source>
        <dbReference type="SAM" id="MobiDB-lite"/>
    </source>
</evidence>
<evidence type="ECO:0000313" key="5">
    <source>
        <dbReference type="EMBL" id="WJZ86308.1"/>
    </source>
</evidence>
<keyword evidence="6" id="KW-1185">Reference proteome</keyword>
<dbReference type="SUPFAM" id="SSF81901">
    <property type="entry name" value="HCP-like"/>
    <property type="match status" value="1"/>
</dbReference>
<dbReference type="NCBIfam" id="TIGR00756">
    <property type="entry name" value="PPR"/>
    <property type="match status" value="6"/>
</dbReference>
<evidence type="ECO:0008006" key="7">
    <source>
        <dbReference type="Google" id="ProtNLM"/>
    </source>
</evidence>
<comment type="similarity">
    <text evidence="1">Belongs to the PPR family. P subfamily.</text>
</comment>
<dbReference type="Gene3D" id="1.25.40.10">
    <property type="entry name" value="Tetratricopeptide repeat domain"/>
    <property type="match status" value="3"/>
</dbReference>
<feature type="repeat" description="PPR" evidence="3">
    <location>
        <begin position="306"/>
        <end position="340"/>
    </location>
</feature>
<dbReference type="Pfam" id="PF01535">
    <property type="entry name" value="PPR"/>
    <property type="match status" value="1"/>
</dbReference>
<feature type="repeat" description="PPR" evidence="3">
    <location>
        <begin position="376"/>
        <end position="410"/>
    </location>
</feature>
<dbReference type="PROSITE" id="PS51375">
    <property type="entry name" value="PPR"/>
    <property type="match status" value="5"/>
</dbReference>
<gene>
    <name evidence="5" type="ORF">VitviT2T_005776</name>
</gene>
<reference evidence="5 6" key="1">
    <citation type="journal article" date="2023" name="Hortic Res">
        <title>The complete reference genome for grapevine (Vitis vinifera L.) genetics and breeding.</title>
        <authorList>
            <person name="Shi X."/>
            <person name="Cao S."/>
            <person name="Wang X."/>
            <person name="Huang S."/>
            <person name="Wang Y."/>
            <person name="Liu Z."/>
            <person name="Liu W."/>
            <person name="Leng X."/>
            <person name="Peng Y."/>
            <person name="Wang N."/>
            <person name="Wang Y."/>
            <person name="Ma Z."/>
            <person name="Xu X."/>
            <person name="Zhang F."/>
            <person name="Xue H."/>
            <person name="Zhong H."/>
            <person name="Wang Y."/>
            <person name="Zhang K."/>
            <person name="Velt A."/>
            <person name="Avia K."/>
            <person name="Holtgrawe D."/>
            <person name="Grimplet J."/>
            <person name="Matus J.T."/>
            <person name="Ware D."/>
            <person name="Wu X."/>
            <person name="Wang H."/>
            <person name="Liu C."/>
            <person name="Fang Y."/>
            <person name="Rustenholz C."/>
            <person name="Cheng Z."/>
            <person name="Xiao H."/>
            <person name="Zhou Y."/>
        </authorList>
    </citation>
    <scope>NUCLEOTIDE SEQUENCE [LARGE SCALE GENOMIC DNA]</scope>
    <source>
        <strain evidence="6">cv. Pinot noir / PN40024</strain>
        <tissue evidence="5">Leaf</tissue>
    </source>
</reference>
<evidence type="ECO:0000256" key="2">
    <source>
        <dbReference type="ARBA" id="ARBA00022737"/>
    </source>
</evidence>
<feature type="compositionally biased region" description="Basic residues" evidence="4">
    <location>
        <begin position="54"/>
        <end position="70"/>
    </location>
</feature>
<evidence type="ECO:0000256" key="3">
    <source>
        <dbReference type="PROSITE-ProRule" id="PRU00708"/>
    </source>
</evidence>
<feature type="repeat" description="PPR" evidence="3">
    <location>
        <begin position="446"/>
        <end position="480"/>
    </location>
</feature>
<dbReference type="PANTHER" id="PTHR47939">
    <property type="entry name" value="MEMBRANE-ASSOCIATED SALT-INDUCIBLE PROTEIN-LIKE"/>
    <property type="match status" value="1"/>
</dbReference>
<evidence type="ECO:0000256" key="1">
    <source>
        <dbReference type="ARBA" id="ARBA00007626"/>
    </source>
</evidence>
<dbReference type="InterPro" id="IPR002885">
    <property type="entry name" value="PPR_rpt"/>
</dbReference>
<evidence type="ECO:0000313" key="6">
    <source>
        <dbReference type="Proteomes" id="UP001227230"/>
    </source>
</evidence>
<feature type="region of interest" description="Disordered" evidence="4">
    <location>
        <begin position="51"/>
        <end position="74"/>
    </location>
</feature>
<name>A0ABY9BTN9_VITVI</name>
<dbReference type="InterPro" id="IPR050667">
    <property type="entry name" value="PPR-containing_protein"/>
</dbReference>
<organism evidence="5 6">
    <name type="scientific">Vitis vinifera</name>
    <name type="common">Grape</name>
    <dbReference type="NCBI Taxonomy" id="29760"/>
    <lineage>
        <taxon>Eukaryota</taxon>
        <taxon>Viridiplantae</taxon>
        <taxon>Streptophyta</taxon>
        <taxon>Embryophyta</taxon>
        <taxon>Tracheophyta</taxon>
        <taxon>Spermatophyta</taxon>
        <taxon>Magnoliopsida</taxon>
        <taxon>eudicotyledons</taxon>
        <taxon>Gunneridae</taxon>
        <taxon>Pentapetalae</taxon>
        <taxon>rosids</taxon>
        <taxon>Vitales</taxon>
        <taxon>Vitaceae</taxon>
        <taxon>Viteae</taxon>
        <taxon>Vitis</taxon>
    </lineage>
</organism>
<feature type="repeat" description="PPR" evidence="3">
    <location>
        <begin position="411"/>
        <end position="445"/>
    </location>
</feature>
<dbReference type="Proteomes" id="UP001227230">
    <property type="component" value="Chromosome 4"/>
</dbReference>
<dbReference type="Pfam" id="PF13041">
    <property type="entry name" value="PPR_2"/>
    <property type="match status" value="3"/>
</dbReference>
<proteinExistence type="inferred from homology"/>
<protein>
    <recommendedName>
        <fullName evidence="7">Pentatricopeptide repeat-containing protein</fullName>
    </recommendedName>
</protein>
<feature type="region of interest" description="Disordered" evidence="4">
    <location>
        <begin position="98"/>
        <end position="135"/>
    </location>
</feature>
<feature type="compositionally biased region" description="Basic residues" evidence="4">
    <location>
        <begin position="106"/>
        <end position="125"/>
    </location>
</feature>